<gene>
    <name evidence="1" type="ORF">SAMN04489707_11101</name>
</gene>
<sequence>FCRSLFLVEGKTGLTSLLGAQLLSRLRNL</sequence>
<name>A0A1I7L004_9BURK</name>
<protein>
    <submittedName>
        <fullName evidence="1">Uncharacterized protein</fullName>
    </submittedName>
</protein>
<dbReference type="Proteomes" id="UP000183656">
    <property type="component" value="Unassembled WGS sequence"/>
</dbReference>
<dbReference type="EMBL" id="FPBX01000110">
    <property type="protein sequence ID" value="SFV02995.1"/>
    <property type="molecule type" value="Genomic_DNA"/>
</dbReference>
<dbReference type="AlphaFoldDB" id="A0A1I7L004"/>
<proteinExistence type="predicted"/>
<feature type="non-terminal residue" evidence="1">
    <location>
        <position position="1"/>
    </location>
</feature>
<reference evidence="1 2" key="1">
    <citation type="submission" date="2016-10" db="EMBL/GenBank/DDBJ databases">
        <authorList>
            <person name="de Groot N.N."/>
        </authorList>
    </citation>
    <scope>NUCLEOTIDE SEQUENCE [LARGE SCALE GENOMIC DNA]</scope>
    <source>
        <strain evidence="1 2">R-24608</strain>
    </source>
</reference>
<accession>A0A1I7L004</accession>
<evidence type="ECO:0000313" key="1">
    <source>
        <dbReference type="EMBL" id="SFV02995.1"/>
    </source>
</evidence>
<organism evidence="1 2">
    <name type="scientific">Paenacidovorax caeni</name>
    <dbReference type="NCBI Taxonomy" id="343013"/>
    <lineage>
        <taxon>Bacteria</taxon>
        <taxon>Pseudomonadati</taxon>
        <taxon>Pseudomonadota</taxon>
        <taxon>Betaproteobacteria</taxon>
        <taxon>Burkholderiales</taxon>
        <taxon>Comamonadaceae</taxon>
        <taxon>Paenacidovorax</taxon>
    </lineage>
</organism>
<evidence type="ECO:0000313" key="2">
    <source>
        <dbReference type="Proteomes" id="UP000183656"/>
    </source>
</evidence>
<keyword evidence="2" id="KW-1185">Reference proteome</keyword>